<dbReference type="InterPro" id="IPR036366">
    <property type="entry name" value="PGBDSf"/>
</dbReference>
<evidence type="ECO:0000256" key="1">
    <source>
        <dbReference type="ARBA" id="ARBA00005695"/>
    </source>
</evidence>
<proteinExistence type="inferred from homology"/>
<keyword evidence="4" id="KW-0472">Membrane</keyword>
<dbReference type="Pfam" id="PF00496">
    <property type="entry name" value="SBP_bac_5"/>
    <property type="match status" value="1"/>
</dbReference>
<dbReference type="GO" id="GO:0042597">
    <property type="term" value="C:periplasmic space"/>
    <property type="evidence" value="ECO:0007669"/>
    <property type="project" value="UniProtKB-ARBA"/>
</dbReference>
<organism evidence="6 7">
    <name type="scientific">Candidatus Staskawiczbacteria bacterium RIFCSPHIGHO2_12_FULL_38_11</name>
    <dbReference type="NCBI Taxonomy" id="1802209"/>
    <lineage>
        <taxon>Bacteria</taxon>
        <taxon>Candidatus Staskawicziibacteriota</taxon>
    </lineage>
</organism>
<dbReference type="InterPro" id="IPR000914">
    <property type="entry name" value="SBP_5_dom"/>
</dbReference>
<dbReference type="PANTHER" id="PTHR30290:SF9">
    <property type="entry name" value="OLIGOPEPTIDE-BINDING PROTEIN APPA"/>
    <property type="match status" value="1"/>
</dbReference>
<evidence type="ECO:0000259" key="5">
    <source>
        <dbReference type="Pfam" id="PF00496"/>
    </source>
</evidence>
<dbReference type="AlphaFoldDB" id="A0A1G2I6G5"/>
<keyword evidence="2" id="KW-0813">Transport</keyword>
<feature type="domain" description="Solute-binding protein family 5" evidence="5">
    <location>
        <begin position="99"/>
        <end position="430"/>
    </location>
</feature>
<gene>
    <name evidence="6" type="ORF">A3F47_00820</name>
</gene>
<dbReference type="Proteomes" id="UP000179214">
    <property type="component" value="Unassembled WGS sequence"/>
</dbReference>
<comment type="caution">
    <text evidence="6">The sequence shown here is derived from an EMBL/GenBank/DDBJ whole genome shotgun (WGS) entry which is preliminary data.</text>
</comment>
<dbReference type="PIRSF" id="PIRSF002741">
    <property type="entry name" value="MppA"/>
    <property type="match status" value="1"/>
</dbReference>
<accession>A0A1G2I6G5</accession>
<evidence type="ECO:0000313" key="7">
    <source>
        <dbReference type="Proteomes" id="UP000179214"/>
    </source>
</evidence>
<dbReference type="InterPro" id="IPR036365">
    <property type="entry name" value="PGBD-like_sf"/>
</dbReference>
<dbReference type="GO" id="GO:0043190">
    <property type="term" value="C:ATP-binding cassette (ABC) transporter complex"/>
    <property type="evidence" value="ECO:0007669"/>
    <property type="project" value="InterPro"/>
</dbReference>
<dbReference type="Gene3D" id="3.40.190.10">
    <property type="entry name" value="Periplasmic binding protein-like II"/>
    <property type="match status" value="1"/>
</dbReference>
<comment type="similarity">
    <text evidence="1">Belongs to the bacterial solute-binding protein 5 family.</text>
</comment>
<dbReference type="GO" id="GO:1904680">
    <property type="term" value="F:peptide transmembrane transporter activity"/>
    <property type="evidence" value="ECO:0007669"/>
    <property type="project" value="TreeGrafter"/>
</dbReference>
<dbReference type="Gene3D" id="1.10.101.10">
    <property type="entry name" value="PGBD-like superfamily/PGBD"/>
    <property type="match status" value="1"/>
</dbReference>
<reference evidence="6 7" key="1">
    <citation type="journal article" date="2016" name="Nat. Commun.">
        <title>Thousands of microbial genomes shed light on interconnected biogeochemical processes in an aquifer system.</title>
        <authorList>
            <person name="Anantharaman K."/>
            <person name="Brown C.T."/>
            <person name="Hug L.A."/>
            <person name="Sharon I."/>
            <person name="Castelle C.J."/>
            <person name="Probst A.J."/>
            <person name="Thomas B.C."/>
            <person name="Singh A."/>
            <person name="Wilkins M.J."/>
            <person name="Karaoz U."/>
            <person name="Brodie E.L."/>
            <person name="Williams K.H."/>
            <person name="Hubbard S.S."/>
            <person name="Banfield J.F."/>
        </authorList>
    </citation>
    <scope>NUCLEOTIDE SEQUENCE [LARGE SCALE GENOMIC DNA]</scope>
</reference>
<evidence type="ECO:0000256" key="3">
    <source>
        <dbReference type="ARBA" id="ARBA00022729"/>
    </source>
</evidence>
<keyword evidence="4" id="KW-1133">Transmembrane helix</keyword>
<dbReference type="PANTHER" id="PTHR30290">
    <property type="entry name" value="PERIPLASMIC BINDING COMPONENT OF ABC TRANSPORTER"/>
    <property type="match status" value="1"/>
</dbReference>
<sequence length="665" mass="75483">MTKFPSFSQWKQIFKVLKKKERITLLVFSILAVGSLIFLTTNFYINNTKVVPALGGTFTEGVVGQPRFINPIYGETNDVDRTLIDLVFSGLMTYDNNGKIVPDLADNYEISSDGKTYQFTLKDNIFWHDGKPVTADDIIFTIQTIQNSDYKSPLRANWIDVDVEKNSEKSISFHLKSPYNSFLENSTVKIIPQHIWEPILPENFTLSSYNLQPIGSGPFAFSDINQTNTGFISTLYFESNRRYYNHPSFISKLTFQFFEKKEDLIKAANAKTINGFTLAPLENNEAAAEKEIKQGWSNNEKFSVYSFSLPRYFAVFFNNQKTSIFSDINIRQAMSYAVNKDELINKTKGKTKTNISKIDSPILPDFYGYQQPPSIYNFDINTAGALLDKSSFKSNGQAFREKAVVKKPAFQFTAYLKVGSKGTAVTQLQACLAKLDDSFKNLLQSETNGTYGKATESAVTEFQKKYLPEAKPTGETGAGTRKKLNELCLAPSQNSQPLQFTLTTVDQPQLVEVANQLKTYWESVGAKVTIQAVSLTDLKPIIKNRSYDALLYGEALGAEPDFYPFWHSSQKIDPGLNLSSYENKTVDQLLKDSRETLDELIKQQKLEKLQDVVIKDAPALFLYNPDYVYWVLRKVKGIDTVKIIDPAKRFINITNWFIKTKRVWK</sequence>
<keyword evidence="4" id="KW-0812">Transmembrane</keyword>
<evidence type="ECO:0000313" key="6">
    <source>
        <dbReference type="EMBL" id="OGZ70402.1"/>
    </source>
</evidence>
<keyword evidence="3" id="KW-0732">Signal</keyword>
<protein>
    <recommendedName>
        <fullName evidence="5">Solute-binding protein family 5 domain-containing protein</fullName>
    </recommendedName>
</protein>
<feature type="transmembrane region" description="Helical" evidence="4">
    <location>
        <begin position="23"/>
        <end position="45"/>
    </location>
</feature>
<dbReference type="SUPFAM" id="SSF53850">
    <property type="entry name" value="Periplasmic binding protein-like II"/>
    <property type="match status" value="1"/>
</dbReference>
<evidence type="ECO:0000256" key="2">
    <source>
        <dbReference type="ARBA" id="ARBA00022448"/>
    </source>
</evidence>
<dbReference type="InterPro" id="IPR039424">
    <property type="entry name" value="SBP_5"/>
</dbReference>
<dbReference type="SUPFAM" id="SSF47090">
    <property type="entry name" value="PGBD-like"/>
    <property type="match status" value="1"/>
</dbReference>
<dbReference type="InterPro" id="IPR030678">
    <property type="entry name" value="Peptide/Ni-bd"/>
</dbReference>
<dbReference type="EMBL" id="MHOV01000010">
    <property type="protein sequence ID" value="OGZ70402.1"/>
    <property type="molecule type" value="Genomic_DNA"/>
</dbReference>
<dbReference type="Gene3D" id="3.10.105.10">
    <property type="entry name" value="Dipeptide-binding Protein, Domain 3"/>
    <property type="match status" value="1"/>
</dbReference>
<name>A0A1G2I6G5_9BACT</name>
<dbReference type="GO" id="GO:0015833">
    <property type="term" value="P:peptide transport"/>
    <property type="evidence" value="ECO:0007669"/>
    <property type="project" value="TreeGrafter"/>
</dbReference>
<evidence type="ECO:0000256" key="4">
    <source>
        <dbReference type="SAM" id="Phobius"/>
    </source>
</evidence>